<dbReference type="STRING" id="36087.A0A077ZF03"/>
<evidence type="ECO:0000313" key="2">
    <source>
        <dbReference type="EMBL" id="CDW58941.1"/>
    </source>
</evidence>
<organism evidence="2 3">
    <name type="scientific">Trichuris trichiura</name>
    <name type="common">Whipworm</name>
    <name type="synonym">Trichocephalus trichiurus</name>
    <dbReference type="NCBI Taxonomy" id="36087"/>
    <lineage>
        <taxon>Eukaryota</taxon>
        <taxon>Metazoa</taxon>
        <taxon>Ecdysozoa</taxon>
        <taxon>Nematoda</taxon>
        <taxon>Enoplea</taxon>
        <taxon>Dorylaimia</taxon>
        <taxon>Trichinellida</taxon>
        <taxon>Trichuridae</taxon>
        <taxon>Trichuris</taxon>
    </lineage>
</organism>
<reference evidence="2" key="1">
    <citation type="submission" date="2014-01" db="EMBL/GenBank/DDBJ databases">
        <authorList>
            <person name="Aslett M."/>
        </authorList>
    </citation>
    <scope>NUCLEOTIDE SEQUENCE</scope>
</reference>
<dbReference type="Proteomes" id="UP000030665">
    <property type="component" value="Unassembled WGS sequence"/>
</dbReference>
<keyword evidence="3" id="KW-1185">Reference proteome</keyword>
<dbReference type="AlphaFoldDB" id="A0A077ZF03"/>
<reference evidence="2" key="2">
    <citation type="submission" date="2014-03" db="EMBL/GenBank/DDBJ databases">
        <title>The whipworm genome and dual-species transcriptomics of an intimate host-pathogen interaction.</title>
        <authorList>
            <person name="Foth B.J."/>
            <person name="Tsai I.J."/>
            <person name="Reid A.J."/>
            <person name="Bancroft A.J."/>
            <person name="Nichol S."/>
            <person name="Tracey A."/>
            <person name="Holroyd N."/>
            <person name="Cotton J.A."/>
            <person name="Stanley E.J."/>
            <person name="Zarowiecki M."/>
            <person name="Liu J.Z."/>
            <person name="Huckvale T."/>
            <person name="Cooper P.J."/>
            <person name="Grencis R.K."/>
            <person name="Berriman M."/>
        </authorList>
    </citation>
    <scope>NUCLEOTIDE SEQUENCE [LARGE SCALE GENOMIC DNA]</scope>
</reference>
<proteinExistence type="predicted"/>
<evidence type="ECO:0000256" key="1">
    <source>
        <dbReference type="SAM" id="MobiDB-lite"/>
    </source>
</evidence>
<sequence length="137" mass="15262">MFYAAVHKIKPRTVSGCWKRFWGDTVSECEDLAAISEEVMKVVNIAKELGGKGFSDMIEDDIREHTEDRGEPFTNEELEGLMQSPTGSDDDVIEDTGAQTPSDWTLQKHASIFQQAQALKDMIAECDSSMERGIMVA</sequence>
<accession>A0A077ZF03</accession>
<name>A0A077ZF03_TRITR</name>
<protein>
    <submittedName>
        <fullName evidence="2">Uncharacterized protein</fullName>
    </submittedName>
</protein>
<dbReference type="EMBL" id="HG806459">
    <property type="protein sequence ID" value="CDW58941.1"/>
    <property type="molecule type" value="Genomic_DNA"/>
</dbReference>
<dbReference type="OrthoDB" id="9886754at2759"/>
<feature type="region of interest" description="Disordered" evidence="1">
    <location>
        <begin position="68"/>
        <end position="101"/>
    </location>
</feature>
<evidence type="ECO:0000313" key="3">
    <source>
        <dbReference type="Proteomes" id="UP000030665"/>
    </source>
</evidence>
<gene>
    <name evidence="2" type="ORF">TTRE_0000727001</name>
</gene>